<evidence type="ECO:0000313" key="3">
    <source>
        <dbReference type="Proteomes" id="UP001165395"/>
    </source>
</evidence>
<reference evidence="2" key="1">
    <citation type="submission" date="2021-10" db="EMBL/GenBank/DDBJ databases">
        <title>The complete genome sequence of Leeia sp. TBRC 13508.</title>
        <authorList>
            <person name="Charoenyingcharoen P."/>
            <person name="Yukphan P."/>
        </authorList>
    </citation>
    <scope>NUCLEOTIDE SEQUENCE</scope>
    <source>
        <strain evidence="2">TBRC 13508</strain>
    </source>
</reference>
<dbReference type="SUPFAM" id="SSF54292">
    <property type="entry name" value="2Fe-2S ferredoxin-like"/>
    <property type="match status" value="1"/>
</dbReference>
<dbReference type="EMBL" id="JAJBZT010000006">
    <property type="protein sequence ID" value="MCB6184413.1"/>
    <property type="molecule type" value="Genomic_DNA"/>
</dbReference>
<gene>
    <name evidence="2" type="ORF">LIN78_12735</name>
</gene>
<evidence type="ECO:0000313" key="2">
    <source>
        <dbReference type="EMBL" id="MCB6184413.1"/>
    </source>
</evidence>
<keyword evidence="3" id="KW-1185">Reference proteome</keyword>
<dbReference type="InterPro" id="IPR006058">
    <property type="entry name" value="2Fe2S_fd_BS"/>
</dbReference>
<comment type="caution">
    <text evidence="2">The sequence shown here is derived from an EMBL/GenBank/DDBJ whole genome shotgun (WGS) entry which is preliminary data.</text>
</comment>
<dbReference type="InterPro" id="IPR012675">
    <property type="entry name" value="Beta-grasp_dom_sf"/>
</dbReference>
<accession>A0ABS8D9Y6</accession>
<feature type="domain" description="2Fe-2S ferredoxin-type" evidence="1">
    <location>
        <begin position="2"/>
        <end position="117"/>
    </location>
</feature>
<dbReference type="CDD" id="cd00207">
    <property type="entry name" value="fer2"/>
    <property type="match status" value="1"/>
</dbReference>
<dbReference type="Gene3D" id="3.10.20.30">
    <property type="match status" value="1"/>
</dbReference>
<dbReference type="InterPro" id="IPR001041">
    <property type="entry name" value="2Fe-2S_ferredoxin-type"/>
</dbReference>
<name>A0ABS8D9Y6_9NEIS</name>
<protein>
    <submittedName>
        <fullName evidence="2">2Fe-2S iron-sulfur cluster binding domain-containing protein</fullName>
    </submittedName>
</protein>
<organism evidence="2 3">
    <name type="scientific">Leeia speluncae</name>
    <dbReference type="NCBI Taxonomy" id="2884804"/>
    <lineage>
        <taxon>Bacteria</taxon>
        <taxon>Pseudomonadati</taxon>
        <taxon>Pseudomonadota</taxon>
        <taxon>Betaproteobacteria</taxon>
        <taxon>Neisseriales</taxon>
        <taxon>Leeiaceae</taxon>
        <taxon>Leeia</taxon>
    </lineage>
</organism>
<dbReference type="InterPro" id="IPR036010">
    <property type="entry name" value="2Fe-2S_ferredoxin-like_sf"/>
</dbReference>
<evidence type="ECO:0000259" key="1">
    <source>
        <dbReference type="PROSITE" id="PS51085"/>
    </source>
</evidence>
<dbReference type="PROSITE" id="PS51085">
    <property type="entry name" value="2FE2S_FER_2"/>
    <property type="match status" value="1"/>
</dbReference>
<dbReference type="RefSeq" id="WP_227181222.1">
    <property type="nucleotide sequence ID" value="NZ_JAJBZT010000006.1"/>
</dbReference>
<dbReference type="PROSITE" id="PS00197">
    <property type="entry name" value="2FE2S_FER_1"/>
    <property type="match status" value="1"/>
</dbReference>
<dbReference type="Proteomes" id="UP001165395">
    <property type="component" value="Unassembled WGS sequence"/>
</dbReference>
<dbReference type="Pfam" id="PF00111">
    <property type="entry name" value="Fer2"/>
    <property type="match status" value="1"/>
</dbReference>
<proteinExistence type="predicted"/>
<sequence>MAKITFFGGKMSTPEVLTVDMTSTPQSLTEIVREQGLPLYWRCGHGTCGACAVHLHFQNRQASFSVILSNKEKNVMLRHQLISKEAHAEEQIVQTNEIWRLACHVYPDQLDDLLVTW</sequence>